<dbReference type="STRING" id="1847728.BTM29_10180"/>
<evidence type="ECO:0000259" key="5">
    <source>
        <dbReference type="PROSITE" id="PS51898"/>
    </source>
</evidence>
<dbReference type="OrthoDB" id="9803188at2"/>
<dbReference type="Pfam" id="PF14659">
    <property type="entry name" value="Phage_int_SAM_3"/>
    <property type="match status" value="1"/>
</dbReference>
<dbReference type="RefSeq" id="WP_076617093.1">
    <property type="nucleotide sequence ID" value="NZ_CP019323.1"/>
</dbReference>
<dbReference type="KEGG" id="lalw:BTM29_10180"/>
<keyword evidence="4" id="KW-0233">DNA recombination</keyword>
<sequence length="378" mass="44959">MKKINAIKKYFLKNNQKRYRFTVRVDKGHVTSRNGFFTYDDAALAYLNLKQEIMENKYKVSRNIVTFQKVYDDWITRYRKSIRDTTYSNIHRSFEHYILPIFGTMQVNKITIKDCQDAIDEWTDKIATYKPLFERTRKVLDEAVRYEYIDSNPMRKVILPVTTSKINKMISERKEKNFYSLEEINKFLEAAHNEGLQQYAYFRTMAYSGIRRGESLCLQWSDIDFENNYISITKTLVYSTEYRRYETHPTKNSLNRSLIMDSDTMKILAAWKYVQSYFKIKNNYVFSNDSGDHWSSRGVNDWQKNLNKKIELGRTVTMHGIRHTHATLLYDMNPTITPKDVQKRLGHRNVDVTMNIYEHATDNSDKKILIALTDLNEK</sequence>
<dbReference type="Gene3D" id="1.10.150.130">
    <property type="match status" value="1"/>
</dbReference>
<dbReference type="EMBL" id="CP019323">
    <property type="protein sequence ID" value="APX72897.1"/>
    <property type="molecule type" value="Genomic_DNA"/>
</dbReference>
<dbReference type="Proteomes" id="UP000187499">
    <property type="component" value="Chromosome"/>
</dbReference>
<keyword evidence="7" id="KW-1185">Reference proteome</keyword>
<dbReference type="PROSITE" id="PS51898">
    <property type="entry name" value="TYR_RECOMBINASE"/>
    <property type="match status" value="1"/>
</dbReference>
<dbReference type="Pfam" id="PF00589">
    <property type="entry name" value="Phage_integrase"/>
    <property type="match status" value="1"/>
</dbReference>
<evidence type="ECO:0000256" key="4">
    <source>
        <dbReference type="ARBA" id="ARBA00023172"/>
    </source>
</evidence>
<gene>
    <name evidence="6" type="ORF">BTM29_10180</name>
</gene>
<accession>A0A1P8Q4V8</accession>
<dbReference type="AlphaFoldDB" id="A0A1P8Q4V8"/>
<evidence type="ECO:0000313" key="6">
    <source>
        <dbReference type="EMBL" id="APX72897.1"/>
    </source>
</evidence>
<evidence type="ECO:0000313" key="7">
    <source>
        <dbReference type="Proteomes" id="UP000187499"/>
    </source>
</evidence>
<evidence type="ECO:0000256" key="2">
    <source>
        <dbReference type="ARBA" id="ARBA00022908"/>
    </source>
</evidence>
<dbReference type="InterPro" id="IPR010998">
    <property type="entry name" value="Integrase_recombinase_N"/>
</dbReference>
<dbReference type="InterPro" id="IPR011010">
    <property type="entry name" value="DNA_brk_join_enz"/>
</dbReference>
<proteinExistence type="inferred from homology"/>
<reference evidence="7" key="1">
    <citation type="submission" date="2016-12" db="EMBL/GenBank/DDBJ databases">
        <authorList>
            <person name="Jung M.Y."/>
            <person name="Lee S.H."/>
        </authorList>
    </citation>
    <scope>NUCLEOTIDE SEQUENCE [LARGE SCALE GENOMIC DNA]</scope>
    <source>
        <strain evidence="7">WiKim39</strain>
    </source>
</reference>
<dbReference type="InterPro" id="IPR013762">
    <property type="entry name" value="Integrase-like_cat_sf"/>
</dbReference>
<dbReference type="InterPro" id="IPR002104">
    <property type="entry name" value="Integrase_catalytic"/>
</dbReference>
<comment type="similarity">
    <text evidence="1">Belongs to the 'phage' integrase family.</text>
</comment>
<evidence type="ECO:0000256" key="3">
    <source>
        <dbReference type="ARBA" id="ARBA00023125"/>
    </source>
</evidence>
<dbReference type="CDD" id="cd01189">
    <property type="entry name" value="INT_ICEBs1_C_like"/>
    <property type="match status" value="1"/>
</dbReference>
<dbReference type="Gene3D" id="1.10.443.10">
    <property type="entry name" value="Intergrase catalytic core"/>
    <property type="match status" value="1"/>
</dbReference>
<dbReference type="PANTHER" id="PTHR30629">
    <property type="entry name" value="PROPHAGE INTEGRASE"/>
    <property type="match status" value="1"/>
</dbReference>
<dbReference type="GO" id="GO:0003677">
    <property type="term" value="F:DNA binding"/>
    <property type="evidence" value="ECO:0007669"/>
    <property type="project" value="UniProtKB-KW"/>
</dbReference>
<name>A0A1P8Q4V8_9LACO</name>
<dbReference type="SUPFAM" id="SSF56349">
    <property type="entry name" value="DNA breaking-rejoining enzymes"/>
    <property type="match status" value="1"/>
</dbReference>
<dbReference type="InterPro" id="IPR050808">
    <property type="entry name" value="Phage_Integrase"/>
</dbReference>
<dbReference type="GO" id="GO:0006310">
    <property type="term" value="P:DNA recombination"/>
    <property type="evidence" value="ECO:0007669"/>
    <property type="project" value="UniProtKB-KW"/>
</dbReference>
<protein>
    <recommendedName>
        <fullName evidence="5">Tyr recombinase domain-containing protein</fullName>
    </recommendedName>
</protein>
<dbReference type="InterPro" id="IPR004107">
    <property type="entry name" value="Integrase_SAM-like_N"/>
</dbReference>
<evidence type="ECO:0000256" key="1">
    <source>
        <dbReference type="ARBA" id="ARBA00008857"/>
    </source>
</evidence>
<dbReference type="GO" id="GO:0015074">
    <property type="term" value="P:DNA integration"/>
    <property type="evidence" value="ECO:0007669"/>
    <property type="project" value="UniProtKB-KW"/>
</dbReference>
<dbReference type="PANTHER" id="PTHR30629:SF2">
    <property type="entry name" value="PROPHAGE INTEGRASE INTS-RELATED"/>
    <property type="match status" value="1"/>
</dbReference>
<feature type="domain" description="Tyr recombinase" evidence="5">
    <location>
        <begin position="174"/>
        <end position="370"/>
    </location>
</feature>
<keyword evidence="3" id="KW-0238">DNA-binding</keyword>
<keyword evidence="2" id="KW-0229">DNA integration</keyword>
<organism evidence="6 7">
    <name type="scientific">Companilactobacillus allii</name>
    <dbReference type="NCBI Taxonomy" id="1847728"/>
    <lineage>
        <taxon>Bacteria</taxon>
        <taxon>Bacillati</taxon>
        <taxon>Bacillota</taxon>
        <taxon>Bacilli</taxon>
        <taxon>Lactobacillales</taxon>
        <taxon>Lactobacillaceae</taxon>
        <taxon>Companilactobacillus</taxon>
    </lineage>
</organism>